<dbReference type="SMART" id="SM00173">
    <property type="entry name" value="RAS"/>
    <property type="match status" value="1"/>
</dbReference>
<dbReference type="PROSITE" id="PS51420">
    <property type="entry name" value="RHO"/>
    <property type="match status" value="1"/>
</dbReference>
<dbReference type="PRINTS" id="PR00449">
    <property type="entry name" value="RASTRNSFRMNG"/>
</dbReference>
<dbReference type="AlphaFoldDB" id="A0A7S3Z8L1"/>
<gene>
    <name evidence="4" type="ORF">LGLO00237_LOCUS27101</name>
</gene>
<dbReference type="SMART" id="SM00175">
    <property type="entry name" value="RAB"/>
    <property type="match status" value="1"/>
</dbReference>
<dbReference type="InterPro" id="IPR005225">
    <property type="entry name" value="Small_GTP-bd"/>
</dbReference>
<dbReference type="PROSITE" id="PS51419">
    <property type="entry name" value="RAB"/>
    <property type="match status" value="1"/>
</dbReference>
<keyword evidence="1" id="KW-0547">Nucleotide-binding</keyword>
<dbReference type="GO" id="GO:0005525">
    <property type="term" value="F:GTP binding"/>
    <property type="evidence" value="ECO:0007669"/>
    <property type="project" value="UniProtKB-KW"/>
</dbReference>
<name>A0A7S3Z8L1_9EUKA</name>
<keyword evidence="2" id="KW-0342">GTP-binding</keyword>
<dbReference type="PROSITE" id="PS51421">
    <property type="entry name" value="RAS"/>
    <property type="match status" value="1"/>
</dbReference>
<reference evidence="4" key="1">
    <citation type="submission" date="2021-01" db="EMBL/GenBank/DDBJ databases">
        <authorList>
            <person name="Corre E."/>
            <person name="Pelletier E."/>
            <person name="Niang G."/>
            <person name="Scheremetjew M."/>
            <person name="Finn R."/>
            <person name="Kale V."/>
            <person name="Holt S."/>
            <person name="Cochrane G."/>
            <person name="Meng A."/>
            <person name="Brown T."/>
            <person name="Cohen L."/>
        </authorList>
    </citation>
    <scope>NUCLEOTIDE SEQUENCE</scope>
    <source>
        <strain evidence="4">CCCM811</strain>
    </source>
</reference>
<accession>A0A7S3Z8L1</accession>
<keyword evidence="3" id="KW-0449">Lipoprotein</keyword>
<evidence type="ECO:0000256" key="3">
    <source>
        <dbReference type="ARBA" id="ARBA00023288"/>
    </source>
</evidence>
<dbReference type="InterPro" id="IPR050227">
    <property type="entry name" value="Rab"/>
</dbReference>
<protein>
    <submittedName>
        <fullName evidence="4">Uncharacterized protein</fullName>
    </submittedName>
</protein>
<evidence type="ECO:0000256" key="1">
    <source>
        <dbReference type="ARBA" id="ARBA00022741"/>
    </source>
</evidence>
<dbReference type="GO" id="GO:0003924">
    <property type="term" value="F:GTPase activity"/>
    <property type="evidence" value="ECO:0007669"/>
    <property type="project" value="InterPro"/>
</dbReference>
<dbReference type="Gene3D" id="3.40.50.300">
    <property type="entry name" value="P-loop containing nucleotide triphosphate hydrolases"/>
    <property type="match status" value="1"/>
</dbReference>
<evidence type="ECO:0000313" key="4">
    <source>
        <dbReference type="EMBL" id="CAE0675324.1"/>
    </source>
</evidence>
<dbReference type="InterPro" id="IPR027417">
    <property type="entry name" value="P-loop_NTPase"/>
</dbReference>
<dbReference type="Pfam" id="PF00071">
    <property type="entry name" value="Ras"/>
    <property type="match status" value="1"/>
</dbReference>
<dbReference type="FunFam" id="3.40.50.300:FF:001129">
    <property type="entry name" value="ras-related protein Rab-44 isoform X2"/>
    <property type="match status" value="1"/>
</dbReference>
<sequence>MASTSTESRKKGRHECTVRILMIGDSGVGKSSLLLRFAEDKYDGNYMATIGIDFRVRSVPLEEYRKPIQVQVWDTAGQERFRVLTQAYYRGADGIMLTYDVTDVESFHNVGYWMKQIMSIKPEAEVFLVANKCDRTDYRVISTREGKSLATKHGIAYMECSAKSGDGVVEAYRQVTAVTTKSVISRRTEDAKRRNITALPGGKSRKCPGCVLL</sequence>
<dbReference type="EMBL" id="HBIV01038039">
    <property type="protein sequence ID" value="CAE0675324.1"/>
    <property type="molecule type" value="Transcribed_RNA"/>
</dbReference>
<proteinExistence type="predicted"/>
<dbReference type="CDD" id="cd00154">
    <property type="entry name" value="Rab"/>
    <property type="match status" value="1"/>
</dbReference>
<evidence type="ECO:0000256" key="2">
    <source>
        <dbReference type="ARBA" id="ARBA00023134"/>
    </source>
</evidence>
<dbReference type="InterPro" id="IPR001806">
    <property type="entry name" value="Small_GTPase"/>
</dbReference>
<organism evidence="4">
    <name type="scientific">Lotharella globosa</name>
    <dbReference type="NCBI Taxonomy" id="91324"/>
    <lineage>
        <taxon>Eukaryota</taxon>
        <taxon>Sar</taxon>
        <taxon>Rhizaria</taxon>
        <taxon>Cercozoa</taxon>
        <taxon>Chlorarachniophyceae</taxon>
        <taxon>Lotharella</taxon>
    </lineage>
</organism>
<dbReference type="PANTHER" id="PTHR47977">
    <property type="entry name" value="RAS-RELATED PROTEIN RAB"/>
    <property type="match status" value="1"/>
</dbReference>
<dbReference type="SMART" id="SM00174">
    <property type="entry name" value="RHO"/>
    <property type="match status" value="1"/>
</dbReference>
<dbReference type="NCBIfam" id="TIGR00231">
    <property type="entry name" value="small_GTP"/>
    <property type="match status" value="1"/>
</dbReference>
<dbReference type="SUPFAM" id="SSF52540">
    <property type="entry name" value="P-loop containing nucleoside triphosphate hydrolases"/>
    <property type="match status" value="1"/>
</dbReference>
<dbReference type="SMART" id="SM00177">
    <property type="entry name" value="ARF"/>
    <property type="match status" value="1"/>
</dbReference>
<dbReference type="SMART" id="SM00176">
    <property type="entry name" value="RAN"/>
    <property type="match status" value="1"/>
</dbReference>